<comment type="caution">
    <text evidence="1">The sequence shown here is derived from an EMBL/GenBank/DDBJ whole genome shotgun (WGS) entry which is preliminary data.</text>
</comment>
<dbReference type="AlphaFoldDB" id="A0A369PX63"/>
<proteinExistence type="predicted"/>
<dbReference type="OrthoDB" id="9916245at2"/>
<sequence>MRINKESKINISLFFVIFFSIFLNACGQENIIKDIEEKLQGTWVGTAKDFDLKDVNELNVLFDKDNIRLRKNYYIGTVNKKVAIPDSDKKYRIFIHSNGDTIIEQRYNMVMSTIKEPIYGKLHIVNKNEIRIFFLFKMNEKSFLGLNLERDGWYLKRSLSQDGMNQYL</sequence>
<gene>
    <name evidence="1" type="ORF">DU508_07850</name>
</gene>
<keyword evidence="2" id="KW-1185">Reference proteome</keyword>
<name>A0A369PX63_9SPHI</name>
<evidence type="ECO:0000313" key="1">
    <source>
        <dbReference type="EMBL" id="RDC57094.1"/>
    </source>
</evidence>
<dbReference type="Proteomes" id="UP000253961">
    <property type="component" value="Unassembled WGS sequence"/>
</dbReference>
<accession>A0A369PX63</accession>
<dbReference type="EMBL" id="QPKV01000003">
    <property type="protein sequence ID" value="RDC57094.1"/>
    <property type="molecule type" value="Genomic_DNA"/>
</dbReference>
<reference evidence="1 2" key="1">
    <citation type="submission" date="2018-07" db="EMBL/GenBank/DDBJ databases">
        <title>Pedobacter sp. nov., isolated from soil.</title>
        <authorList>
            <person name="Zhou L.Y."/>
            <person name="Du Z.J."/>
        </authorList>
    </citation>
    <scope>NUCLEOTIDE SEQUENCE [LARGE SCALE GENOMIC DNA]</scope>
    <source>
        <strain evidence="1 2">JDX94</strain>
    </source>
</reference>
<protein>
    <submittedName>
        <fullName evidence="1">Uncharacterized protein</fullName>
    </submittedName>
</protein>
<dbReference type="RefSeq" id="WP_115402274.1">
    <property type="nucleotide sequence ID" value="NZ_QPKV01000003.1"/>
</dbReference>
<organism evidence="1 2">
    <name type="scientific">Pedobacter chinensis</name>
    <dbReference type="NCBI Taxonomy" id="2282421"/>
    <lineage>
        <taxon>Bacteria</taxon>
        <taxon>Pseudomonadati</taxon>
        <taxon>Bacteroidota</taxon>
        <taxon>Sphingobacteriia</taxon>
        <taxon>Sphingobacteriales</taxon>
        <taxon>Sphingobacteriaceae</taxon>
        <taxon>Pedobacter</taxon>
    </lineage>
</organism>
<evidence type="ECO:0000313" key="2">
    <source>
        <dbReference type="Proteomes" id="UP000253961"/>
    </source>
</evidence>